<proteinExistence type="inferred from homology"/>
<dbReference type="KEGG" id="xdi:EZH22_14690"/>
<dbReference type="RefSeq" id="WP_203191335.1">
    <property type="nucleotide sequence ID" value="NZ_CP063362.1"/>
</dbReference>
<feature type="domain" description="Hydantoinase B/oxoprolinase" evidence="3">
    <location>
        <begin position="709"/>
        <end position="1216"/>
    </location>
</feature>
<keyword evidence="7" id="KW-1185">Reference proteome</keyword>
<evidence type="ECO:0000256" key="1">
    <source>
        <dbReference type="ARBA" id="ARBA00010403"/>
    </source>
</evidence>
<dbReference type="InterPro" id="IPR002821">
    <property type="entry name" value="Hydantoinase_A"/>
</dbReference>
<reference evidence="6 7" key="1">
    <citation type="submission" date="2020-10" db="EMBL/GenBank/DDBJ databases">
        <title>Degradation of 1,4-Dioxane by Xanthobacter sp. YN2, via a Novel Group-2 Soluble Di-Iron Monooxygenase.</title>
        <authorList>
            <person name="Ma F."/>
            <person name="Wang Y."/>
            <person name="Yang J."/>
            <person name="Guo H."/>
            <person name="Su D."/>
            <person name="Yu L."/>
        </authorList>
    </citation>
    <scope>NUCLEOTIDE SEQUENCE [LARGE SCALE GENOMIC DNA]</scope>
    <source>
        <strain evidence="6 7">YN2</strain>
    </source>
</reference>
<comment type="similarity">
    <text evidence="1">Belongs to the oxoprolinase family.</text>
</comment>
<organism evidence="6 7">
    <name type="scientific">Xanthobacter dioxanivorans</name>
    <dbReference type="NCBI Taxonomy" id="2528964"/>
    <lineage>
        <taxon>Bacteria</taxon>
        <taxon>Pseudomonadati</taxon>
        <taxon>Pseudomonadota</taxon>
        <taxon>Alphaproteobacteria</taxon>
        <taxon>Hyphomicrobiales</taxon>
        <taxon>Xanthobacteraceae</taxon>
        <taxon>Xanthobacter</taxon>
    </lineage>
</organism>
<evidence type="ECO:0000313" key="6">
    <source>
        <dbReference type="EMBL" id="QRG04458.1"/>
    </source>
</evidence>
<dbReference type="PANTHER" id="PTHR11365:SF23">
    <property type="entry name" value="HYPOTHETICAL 5-OXOPROLINASE (EUROFUNG)-RELATED"/>
    <property type="match status" value="1"/>
</dbReference>
<dbReference type="AlphaFoldDB" id="A0A974PJB7"/>
<dbReference type="InterPro" id="IPR049517">
    <property type="entry name" value="ACX-like_C"/>
</dbReference>
<dbReference type="Pfam" id="PF02538">
    <property type="entry name" value="Hydantoinase_B"/>
    <property type="match status" value="1"/>
</dbReference>
<dbReference type="InterPro" id="IPR008040">
    <property type="entry name" value="Hydant_A_N"/>
</dbReference>
<evidence type="ECO:0000259" key="3">
    <source>
        <dbReference type="Pfam" id="PF02538"/>
    </source>
</evidence>
<dbReference type="GO" id="GO:0006749">
    <property type="term" value="P:glutathione metabolic process"/>
    <property type="evidence" value="ECO:0007669"/>
    <property type="project" value="TreeGrafter"/>
</dbReference>
<evidence type="ECO:0000313" key="7">
    <source>
        <dbReference type="Proteomes" id="UP000596427"/>
    </source>
</evidence>
<dbReference type="InterPro" id="IPR003692">
    <property type="entry name" value="Hydantoinase_B"/>
</dbReference>
<gene>
    <name evidence="6" type="ORF">EZH22_14690</name>
</gene>
<evidence type="ECO:0000259" key="2">
    <source>
        <dbReference type="Pfam" id="PF01968"/>
    </source>
</evidence>
<name>A0A974PJB7_9HYPH</name>
<dbReference type="PANTHER" id="PTHR11365">
    <property type="entry name" value="5-OXOPROLINASE RELATED"/>
    <property type="match status" value="1"/>
</dbReference>
<dbReference type="Pfam" id="PF05378">
    <property type="entry name" value="Hydant_A_N"/>
    <property type="match status" value="1"/>
</dbReference>
<evidence type="ECO:0000259" key="4">
    <source>
        <dbReference type="Pfam" id="PF05378"/>
    </source>
</evidence>
<dbReference type="Proteomes" id="UP000596427">
    <property type="component" value="Chromosome"/>
</dbReference>
<dbReference type="GO" id="GO:0017168">
    <property type="term" value="F:5-oxoprolinase (ATP-hydrolyzing) activity"/>
    <property type="evidence" value="ECO:0007669"/>
    <property type="project" value="TreeGrafter"/>
</dbReference>
<dbReference type="Pfam" id="PF01968">
    <property type="entry name" value="Hydantoinase_A"/>
    <property type="match status" value="1"/>
</dbReference>
<dbReference type="EMBL" id="CP063362">
    <property type="protein sequence ID" value="QRG04458.1"/>
    <property type="molecule type" value="Genomic_DNA"/>
</dbReference>
<sequence>MTRIEGDRDDTQRNAPAGAAAWEFWIDRGGTFTDIVGRRPNGGLVAHKVLSENPEAYRDAAVHGIRELLGLPAGAAIPAGLVSAVKMGTTVATNALLERKGDRTLLVTTRGFRDALKIGYQARPKIFAKKIVLPDMLFERVAEVDERVRADGTVEQAPDLDAVRSQLEAAKAEGIVAVAIVFMHGYRYPEHERQVAALAREIGFPQVSVSHEVSPLIKLVGRGDTTVADAYLSPILRRYVRQVAEELSGGGAAEAARLMFMMSSGGLTAADLFQGKDALLSGPAGGVVGAAETGALAGFERIIGFDMGGTSTDVCHYDGELETAFDTEVAGVRIRAPMMRIHTVAAGGGSILHFDGARFRVGPDSAGANPGPACYRRGGPLAVTDANVMLGKLIPDFFPRIFGPAQDAPLDAEVVRAKFATLAQEIGAGRTQEQVADGFVTIAVENMANAIKKISVERGYDVTRYALNCFGGAGGQHACLVADALGMTTVLIHPFSGLLSAYGMGLASVRAQRTRAVGEELSPDLPLSLGALKEELAQETLGELAGQGIAAHVATTEARVHLRYAGTDTALPVTLADTADMTAEFEARHRAQFGFVSPEKTIVAEAIEVMSSGGGTGIAEPDQPLSEAAPQETRRTRFFARGEWHEAPVVLRENFRPGMLLRGPAIVIEPNQTVVVEKGWQAQVNAKNHLILARTEALARAEAVGTHADPVMLEVFNNLFMSIAEQMGVTLQNTAYSVNIKERLDFSCAVFSAEGDLVANAPHMPVHLGSMDRSVETVIRENEGAIRPGDVFALNAPYNGGTHLPDITVVTPVFDGAGGRILFWVASRGHHADVGGVAPGSMSPLATHIEEEGVYIDNFKLVDQGRFRESELVELLTTARYPARNPVQNIADLKAQIAANEKGVRELLKMIDTFGLDVVEAYMGHVQDNAAESVRRVLDRLDDCSFHYEMDQGTLIKVKISVDKEKREATVDFTGTSPQQDTNFNAPAPVTRAAVLYVFRVMVEDEIPMNAGCLRPIRIAVPEGSMLAPVYPAAVVAGNVETSQAVTNCLFGALNAMAASQGTMNNLTFGNDIYQYYETICSGSPAGPGFDGTDAVHVHMTNSRLTDPEVLETRFPVLLEDFHIRAGSGGRGRWQAGAGTYRRIRFLERMDCALLSSHRRVHPFGVDGGEAGALGEGFVRRRDGSTEVLAGCDQKVLEAGEAVIIVTPTGGGYGDPKLREKGTGAF</sequence>
<dbReference type="Pfam" id="PF19278">
    <property type="entry name" value="Hydant_A_C"/>
    <property type="match status" value="1"/>
</dbReference>
<feature type="domain" description="Hydantoinase A/oxoprolinase" evidence="2">
    <location>
        <begin position="222"/>
        <end position="512"/>
    </location>
</feature>
<dbReference type="InterPro" id="IPR045079">
    <property type="entry name" value="Oxoprolinase-like"/>
</dbReference>
<evidence type="ECO:0000259" key="5">
    <source>
        <dbReference type="Pfam" id="PF19278"/>
    </source>
</evidence>
<accession>A0A974PJB7</accession>
<feature type="domain" description="Acetophenone carboxylase-like C-terminal" evidence="5">
    <location>
        <begin position="534"/>
        <end position="686"/>
    </location>
</feature>
<protein>
    <submittedName>
        <fullName evidence="6">Hydantoinase B/oxoprolinase family protein</fullName>
    </submittedName>
</protein>
<dbReference type="GO" id="GO:0005829">
    <property type="term" value="C:cytosol"/>
    <property type="evidence" value="ECO:0007669"/>
    <property type="project" value="TreeGrafter"/>
</dbReference>
<feature type="domain" description="Hydantoinase/oxoprolinase N-terminal" evidence="4">
    <location>
        <begin position="24"/>
        <end position="203"/>
    </location>
</feature>